<dbReference type="OrthoDB" id="9803416at2"/>
<evidence type="ECO:0000256" key="10">
    <source>
        <dbReference type="ARBA" id="ARBA00034269"/>
    </source>
</evidence>
<keyword evidence="3 12" id="KW-0813">Transport</keyword>
<dbReference type="KEGG" id="rah:Rahaq_1952"/>
<evidence type="ECO:0000256" key="3">
    <source>
        <dbReference type="ARBA" id="ARBA00022448"/>
    </source>
</evidence>
<dbReference type="AlphaFoldDB" id="A0A0H3F9F6"/>
<proteinExistence type="inferred from homology"/>
<dbReference type="Proteomes" id="UP000007257">
    <property type="component" value="Chromosome"/>
</dbReference>
<dbReference type="GO" id="GO:0050897">
    <property type="term" value="F:cobalt ion binding"/>
    <property type="evidence" value="ECO:0007669"/>
    <property type="project" value="TreeGrafter"/>
</dbReference>
<evidence type="ECO:0000256" key="6">
    <source>
        <dbReference type="ARBA" id="ARBA00022842"/>
    </source>
</evidence>
<evidence type="ECO:0000256" key="12">
    <source>
        <dbReference type="RuleBase" id="RU362010"/>
    </source>
</evidence>
<comment type="subcellular location">
    <subcellularLocation>
        <location evidence="1">Cell membrane</location>
        <topology evidence="1">Multi-pass membrane protein</topology>
    </subcellularLocation>
    <subcellularLocation>
        <location evidence="12">Membrane</location>
        <topology evidence="12">Multi-pass membrane protein</topology>
    </subcellularLocation>
</comment>
<dbReference type="InterPro" id="IPR004488">
    <property type="entry name" value="Mg/Co-transport_prot_CorA"/>
</dbReference>
<name>A0A0H3F9F6_RAHSY</name>
<dbReference type="FunFam" id="1.20.58.340:FF:000004">
    <property type="entry name" value="Magnesium transport protein CorA"/>
    <property type="match status" value="1"/>
</dbReference>
<reference evidence="14" key="1">
    <citation type="submission" date="2011-01" db="EMBL/GenBank/DDBJ databases">
        <title>Complete sequence of chromosome of Rahnella sp. Y9602.</title>
        <authorList>
            <consortium name="US DOE Joint Genome Institute"/>
            <person name="Lucas S."/>
            <person name="Copeland A."/>
            <person name="Lapidus A."/>
            <person name="Cheng J.-F."/>
            <person name="Goodwin L."/>
            <person name="Pitluck S."/>
            <person name="Lu M."/>
            <person name="Detter J.C."/>
            <person name="Han C."/>
            <person name="Tapia R."/>
            <person name="Land M."/>
            <person name="Hauser L."/>
            <person name="Kyrpides N."/>
            <person name="Ivanova N."/>
            <person name="Ovchinnikova G."/>
            <person name="Pagani I."/>
            <person name="Sobecky P.A."/>
            <person name="Martinez R.J."/>
            <person name="Woyke T."/>
        </authorList>
    </citation>
    <scope>NUCLEOTIDE SEQUENCE [LARGE SCALE GENOMIC DNA]</scope>
    <source>
        <strain evidence="14">Y9602</strain>
    </source>
</reference>
<evidence type="ECO:0000313" key="13">
    <source>
        <dbReference type="EMBL" id="ADW73568.1"/>
    </source>
</evidence>
<accession>A0A0H3F9F6</accession>
<dbReference type="PANTHER" id="PTHR46494:SF1">
    <property type="entry name" value="CORA FAMILY METAL ION TRANSPORTER (EUROFUNG)"/>
    <property type="match status" value="1"/>
</dbReference>
<comment type="function">
    <text evidence="11">Mediates influx of magnesium ions. Alternates between open and closed states. Activated by low cytoplasmic Mg(2+) levels. Inactive when cytoplasmic Mg(2+) levels are high.</text>
</comment>
<dbReference type="EMBL" id="CP002505">
    <property type="protein sequence ID" value="ADW73568.1"/>
    <property type="molecule type" value="Genomic_DNA"/>
</dbReference>
<comment type="catalytic activity">
    <reaction evidence="10">
        <text>Mg(2+)(in) = Mg(2+)(out)</text>
        <dbReference type="Rhea" id="RHEA:29827"/>
        <dbReference type="ChEBI" id="CHEBI:18420"/>
    </reaction>
</comment>
<dbReference type="Gene3D" id="1.20.58.340">
    <property type="entry name" value="Magnesium transport protein CorA, transmembrane region"/>
    <property type="match status" value="2"/>
</dbReference>
<evidence type="ECO:0000313" key="14">
    <source>
        <dbReference type="Proteomes" id="UP000007257"/>
    </source>
</evidence>
<keyword evidence="4 12" id="KW-1003">Cell membrane</keyword>
<evidence type="ECO:0000256" key="8">
    <source>
        <dbReference type="ARBA" id="ARBA00023065"/>
    </source>
</evidence>
<comment type="similarity">
    <text evidence="2 12">Belongs to the CorA metal ion transporter (MIT) (TC 1.A.35) family.</text>
</comment>
<evidence type="ECO:0000256" key="9">
    <source>
        <dbReference type="ARBA" id="ARBA00023136"/>
    </source>
</evidence>
<dbReference type="SUPFAM" id="SSF143865">
    <property type="entry name" value="CorA soluble domain-like"/>
    <property type="match status" value="1"/>
</dbReference>
<feature type="transmembrane region" description="Helical" evidence="12">
    <location>
        <begin position="308"/>
        <end position="327"/>
    </location>
</feature>
<dbReference type="SUPFAM" id="SSF144083">
    <property type="entry name" value="Magnesium transport protein CorA, transmembrane region"/>
    <property type="match status" value="1"/>
</dbReference>
<keyword evidence="5 12" id="KW-0812">Transmembrane</keyword>
<feature type="transmembrane region" description="Helical" evidence="12">
    <location>
        <begin position="278"/>
        <end position="296"/>
    </location>
</feature>
<keyword evidence="8 12" id="KW-0406">Ion transport</keyword>
<reference evidence="13 14" key="2">
    <citation type="journal article" date="2012" name="J. Bacteriol.">
        <title>Complete Genome Sequence of Rahnella sp. Strain Y9602, a Gammaproteobacterium Isolate from Metal- and Radionuclide-Contaminated Soil.</title>
        <authorList>
            <person name="Martinez R.J."/>
            <person name="Bruce D."/>
            <person name="Detter C."/>
            <person name="Goodwin L.A."/>
            <person name="Han J."/>
            <person name="Han C.S."/>
            <person name="Held B."/>
            <person name="Land M.L."/>
            <person name="Mikhailova N."/>
            <person name="Nolan M."/>
            <person name="Pennacchio L."/>
            <person name="Pitluck S."/>
            <person name="Tapia R."/>
            <person name="Woyke T."/>
            <person name="Sobecky P.A."/>
        </authorList>
    </citation>
    <scope>NUCLEOTIDE SEQUENCE [LARGE SCALE GENOMIC DNA]</scope>
    <source>
        <strain evidence="13 14">Y9602</strain>
    </source>
</reference>
<protein>
    <recommendedName>
        <fullName evidence="12">Magnesium transport protein CorA</fullName>
    </recommendedName>
</protein>
<dbReference type="GeneID" id="95417424"/>
<dbReference type="PANTHER" id="PTHR46494">
    <property type="entry name" value="CORA FAMILY METAL ION TRANSPORTER (EUROFUNG)"/>
    <property type="match status" value="1"/>
</dbReference>
<dbReference type="HOGENOM" id="CLU_007127_0_2_6"/>
<dbReference type="GO" id="GO:0015095">
    <property type="term" value="F:magnesium ion transmembrane transporter activity"/>
    <property type="evidence" value="ECO:0007669"/>
    <property type="project" value="UniProtKB-UniRule"/>
</dbReference>
<keyword evidence="6 12" id="KW-0460">Magnesium</keyword>
<dbReference type="CDD" id="cd12830">
    <property type="entry name" value="MtCorA-like"/>
    <property type="match status" value="1"/>
</dbReference>
<evidence type="ECO:0000256" key="7">
    <source>
        <dbReference type="ARBA" id="ARBA00022989"/>
    </source>
</evidence>
<dbReference type="InterPro" id="IPR045861">
    <property type="entry name" value="CorA_cytoplasmic_dom"/>
</dbReference>
<evidence type="ECO:0000256" key="1">
    <source>
        <dbReference type="ARBA" id="ARBA00004651"/>
    </source>
</evidence>
<organism evidence="13 14">
    <name type="scientific">Rahnella sp. (strain Y9602)</name>
    <dbReference type="NCBI Taxonomy" id="2703885"/>
    <lineage>
        <taxon>Bacteria</taxon>
        <taxon>Pseudomonadati</taxon>
        <taxon>Pseudomonadota</taxon>
        <taxon>Gammaproteobacteria</taxon>
        <taxon>Enterobacterales</taxon>
        <taxon>Yersiniaceae</taxon>
        <taxon>Rahnella</taxon>
    </lineage>
</organism>
<dbReference type="InterPro" id="IPR045863">
    <property type="entry name" value="CorA_TM1_TM2"/>
</dbReference>
<dbReference type="Gene3D" id="3.30.460.20">
    <property type="entry name" value="CorA soluble domain-like"/>
    <property type="match status" value="1"/>
</dbReference>
<dbReference type="InterPro" id="IPR002523">
    <property type="entry name" value="MgTranspt_CorA/ZnTranspt_ZntB"/>
</dbReference>
<dbReference type="NCBIfam" id="TIGR00383">
    <property type="entry name" value="corA"/>
    <property type="match status" value="1"/>
</dbReference>
<evidence type="ECO:0000256" key="11">
    <source>
        <dbReference type="ARBA" id="ARBA00045497"/>
    </source>
</evidence>
<dbReference type="GO" id="GO:0015087">
    <property type="term" value="F:cobalt ion transmembrane transporter activity"/>
    <property type="evidence" value="ECO:0007669"/>
    <property type="project" value="UniProtKB-UniRule"/>
</dbReference>
<evidence type="ECO:0000256" key="2">
    <source>
        <dbReference type="ARBA" id="ARBA00009765"/>
    </source>
</evidence>
<keyword evidence="7 12" id="KW-1133">Transmembrane helix</keyword>
<dbReference type="GO" id="GO:0005886">
    <property type="term" value="C:plasma membrane"/>
    <property type="evidence" value="ECO:0007669"/>
    <property type="project" value="UniProtKB-SubCell"/>
</dbReference>
<gene>
    <name evidence="12" type="primary">corA</name>
    <name evidence="13" type="ordered locus">Rahaq_1952</name>
</gene>
<sequence length="335" mass="38616">MNSISNEDKKPSCDSVINSVAYRDGKRLQDVTVEDISEVLKEPDTFVWLGLWQPEDAYMRSIQEEFGLHDLAIEDALTAHQRPKIEQYGESLFIVTHTAQKVNETIEYGETHLFLGKNFLITVRHGASSSYKEIRKHAEERPEMLSKGPAYALYCVLDSIVDNYLEILHQYTEQFDAIEKLMFRNTFNQQAVQQVYSLRRDLLSLRNAAVPMEDICNQLSHHYEELMPKSLRAYVRDVQDHANQVIRTTDDVREMLSNAMHVNLALVSVHQNEVVQRLAGWGAILAIPTVIFSLYGMNFKNMPELDDWWGYPVTLGVTVAGCVWLYWKLKKSGWL</sequence>
<dbReference type="eggNOG" id="COG0598">
    <property type="taxonomic scope" value="Bacteria"/>
</dbReference>
<keyword evidence="9 12" id="KW-0472">Membrane</keyword>
<evidence type="ECO:0000256" key="5">
    <source>
        <dbReference type="ARBA" id="ARBA00022692"/>
    </source>
</evidence>
<dbReference type="RefSeq" id="WP_013575270.1">
    <property type="nucleotide sequence ID" value="NC_015061.1"/>
</dbReference>
<evidence type="ECO:0000256" key="4">
    <source>
        <dbReference type="ARBA" id="ARBA00022475"/>
    </source>
</evidence>
<dbReference type="GO" id="GO:0000287">
    <property type="term" value="F:magnesium ion binding"/>
    <property type="evidence" value="ECO:0007669"/>
    <property type="project" value="TreeGrafter"/>
</dbReference>
<dbReference type="Pfam" id="PF01544">
    <property type="entry name" value="CorA"/>
    <property type="match status" value="1"/>
</dbReference>